<accession>A0A813W0C6</accession>
<evidence type="ECO:0000256" key="2">
    <source>
        <dbReference type="ARBA" id="ARBA00022801"/>
    </source>
</evidence>
<evidence type="ECO:0000256" key="8">
    <source>
        <dbReference type="SAM" id="Phobius"/>
    </source>
</evidence>
<dbReference type="EMBL" id="CAJNOM010000273">
    <property type="protein sequence ID" value="CAF1309264.1"/>
    <property type="molecule type" value="Genomic_DNA"/>
</dbReference>
<evidence type="ECO:0000313" key="11">
    <source>
        <dbReference type="EMBL" id="CAF0850835.1"/>
    </source>
</evidence>
<dbReference type="Proteomes" id="UP000663877">
    <property type="component" value="Unassembled WGS sequence"/>
</dbReference>
<dbReference type="InterPro" id="IPR017853">
    <property type="entry name" value="GH"/>
</dbReference>
<evidence type="ECO:0000256" key="7">
    <source>
        <dbReference type="SAM" id="MobiDB-lite"/>
    </source>
</evidence>
<proteinExistence type="inferred from homology"/>
<dbReference type="GO" id="GO:0005975">
    <property type="term" value="P:carbohydrate metabolic process"/>
    <property type="evidence" value="ECO:0007669"/>
    <property type="project" value="InterPro"/>
</dbReference>
<evidence type="ECO:0000259" key="10">
    <source>
        <dbReference type="Pfam" id="PF21365"/>
    </source>
</evidence>
<protein>
    <submittedName>
        <fullName evidence="11">Uncharacterized protein</fullName>
    </submittedName>
</protein>
<dbReference type="OrthoDB" id="5839090at2759"/>
<name>A0A813W0C6_9BILA</name>
<organism evidence="11 15">
    <name type="scientific">Adineta steineri</name>
    <dbReference type="NCBI Taxonomy" id="433720"/>
    <lineage>
        <taxon>Eukaryota</taxon>
        <taxon>Metazoa</taxon>
        <taxon>Spiralia</taxon>
        <taxon>Gnathifera</taxon>
        <taxon>Rotifera</taxon>
        <taxon>Eurotatoria</taxon>
        <taxon>Bdelloidea</taxon>
        <taxon>Adinetida</taxon>
        <taxon>Adinetidae</taxon>
        <taxon>Adineta</taxon>
    </lineage>
</organism>
<dbReference type="InterPro" id="IPR011013">
    <property type="entry name" value="Gal_mutarotase_sf_dom"/>
</dbReference>
<dbReference type="EMBL" id="CAJNOI010000024">
    <property type="protein sequence ID" value="CAF0850835.1"/>
    <property type="molecule type" value="Genomic_DNA"/>
</dbReference>
<dbReference type="Gene3D" id="2.60.40.1760">
    <property type="entry name" value="glycosyl hydrolase (family 31)"/>
    <property type="match status" value="1"/>
</dbReference>
<dbReference type="Gene3D" id="3.20.20.80">
    <property type="entry name" value="Glycosidases"/>
    <property type="match status" value="1"/>
</dbReference>
<feature type="region of interest" description="Disordered" evidence="7">
    <location>
        <begin position="1"/>
        <end position="26"/>
    </location>
</feature>
<dbReference type="Pfam" id="PF01055">
    <property type="entry name" value="Glyco_hydro_31_2nd"/>
    <property type="match status" value="1"/>
</dbReference>
<keyword evidence="5 6" id="KW-0326">Glycosidase</keyword>
<keyword evidence="2 6" id="KW-0378">Hydrolase</keyword>
<feature type="transmembrane region" description="Helical" evidence="8">
    <location>
        <begin position="36"/>
        <end position="60"/>
    </location>
</feature>
<keyword evidence="14" id="KW-1185">Reference proteome</keyword>
<keyword evidence="4" id="KW-0325">Glycoprotein</keyword>
<evidence type="ECO:0000256" key="6">
    <source>
        <dbReference type="RuleBase" id="RU361185"/>
    </source>
</evidence>
<dbReference type="Gene3D" id="4.10.110.10">
    <property type="entry name" value="Spasmolytic Protein, domain 1"/>
    <property type="match status" value="1"/>
</dbReference>
<dbReference type="InterPro" id="IPR013780">
    <property type="entry name" value="Glyco_hydro_b"/>
</dbReference>
<feature type="domain" description="Glycosyl hydrolase family 31 C-terminal" evidence="10">
    <location>
        <begin position="748"/>
        <end position="835"/>
    </location>
</feature>
<sequence length="973" mass="112687">MLDENIPLVSAAERDNNIDEDSKNQSEESGSTLRLVIPPLIIFATVVTILTFIVVVFVIARDSPSAHYRVDCYPDALSKFSNYSKEACRKRHCWFDERANLSGTQCYMNDNYGYLFEGEEKKQNGIQIKLRRYQALASIFPEPIDNVILDVQYYTNDIIRFKFYDSDNQRYEVPIPLAQSSDHVSNPQYQFKHTSHLLPNNLFSFTIKRRASDTILFDTNLGGLVLNNQFLQIVTRLQSPHIYGFGENNHDTLKHNVYEQKTWGIFARDQATNWGTNTNHYGSHPFYVVMEEKPNSNSTPSGHMHGVLLLNSNAMDYSLRSTPSLTIRTIGGILDFFMFLGPTPEQVIQQYTWLIGRSILPPYWSLGFQISRWGYSDVEHMEMVTKRNRLANVPFDVQYADIDYMDSRKAFTIDPIHFGQLKKYFSQLNQDGIRTMIILDPGMIDDKKYYQPTIEGIQEDVFIRWNQSKTLIKGVCWPGDVFYPDFFVNQTQTWWSRWINNFRKVNLTFDGLWIDMNEPALFSTNDPVPWNSGETGSNYTLKCSQNQFDDPPYRTKAVFRFDNDMDRAARLSDHTLCMSALQGEINSRTNQSKYRHYDVHNLYGWSETKATWNALRSTIEKRSLILSRSTFVGSGQWSSHWFGDNQATWNEMKRSIILMIEFNWFGIPFNGADICGFEQIPTEELCIRWMQLGAFYPFSRSHSSKKPFDQDPASWSKPTVSIMVSALRIRYILLPYYYTLFYKAHTQGSTVIRPLFHEYPTDKITLDIYLQFLIGSSIMIAPVTDDGLRQVRVYIPSSHWYDYYSGSLIQAKQEFITVNAPLETIPIFLRGGGIIPTQGYASNTKYSRMKPFGLIVALNVDGQAAGDLFYDDGESFNTIDTQNYYYAVFTWSSKDRQLSINVTVNNYSYMSTLVLDSLTIYGWNQVPTSILIDNKYLHKINKSDTQLIRIEQLSMIMNKSHIITWDEIKNNNN</sequence>
<dbReference type="FunFam" id="2.60.40.1180:FF:000001">
    <property type="entry name" value="Maltase-glucoamylase, intestinal"/>
    <property type="match status" value="1"/>
</dbReference>
<dbReference type="Proteomes" id="UP000663832">
    <property type="component" value="Unassembled WGS sequence"/>
</dbReference>
<keyword evidence="8" id="KW-1133">Transmembrane helix</keyword>
<dbReference type="SUPFAM" id="SSF57492">
    <property type="entry name" value="Trefoil"/>
    <property type="match status" value="1"/>
</dbReference>
<dbReference type="InterPro" id="IPR048395">
    <property type="entry name" value="Glyco_hydro_31_C"/>
</dbReference>
<evidence type="ECO:0000256" key="1">
    <source>
        <dbReference type="ARBA" id="ARBA00007806"/>
    </source>
</evidence>
<evidence type="ECO:0000313" key="14">
    <source>
        <dbReference type="Proteomes" id="UP000663832"/>
    </source>
</evidence>
<gene>
    <name evidence="11" type="ORF">BJG266_LOCUS7831</name>
    <name evidence="12" type="ORF">QVE165_LOCUS31636</name>
    <name evidence="13" type="ORF">QVE165_LOCUS31696</name>
</gene>
<comment type="similarity">
    <text evidence="1 6">Belongs to the glycosyl hydrolase 31 family.</text>
</comment>
<keyword evidence="3" id="KW-1015">Disulfide bond</keyword>
<dbReference type="PANTHER" id="PTHR22762:SF133">
    <property type="entry name" value="P-TYPE DOMAIN-CONTAINING PROTEIN"/>
    <property type="match status" value="1"/>
</dbReference>
<dbReference type="EMBL" id="CAJNOM010000272">
    <property type="protein sequence ID" value="CAF1308175.1"/>
    <property type="molecule type" value="Genomic_DNA"/>
</dbReference>
<evidence type="ECO:0000313" key="13">
    <source>
        <dbReference type="EMBL" id="CAF1309264.1"/>
    </source>
</evidence>
<dbReference type="SUPFAM" id="SSF51445">
    <property type="entry name" value="(Trans)glycosidases"/>
    <property type="match status" value="1"/>
</dbReference>
<dbReference type="InterPro" id="IPR044913">
    <property type="entry name" value="P_trefoil_dom_sf"/>
</dbReference>
<keyword evidence="8" id="KW-0472">Membrane</keyword>
<evidence type="ECO:0000256" key="4">
    <source>
        <dbReference type="ARBA" id="ARBA00023180"/>
    </source>
</evidence>
<dbReference type="GO" id="GO:0004558">
    <property type="term" value="F:alpha-1,4-glucosidase activity"/>
    <property type="evidence" value="ECO:0007669"/>
    <property type="project" value="TreeGrafter"/>
</dbReference>
<dbReference type="SUPFAM" id="SSF74650">
    <property type="entry name" value="Galactose mutarotase-like"/>
    <property type="match status" value="1"/>
</dbReference>
<reference evidence="11" key="1">
    <citation type="submission" date="2021-02" db="EMBL/GenBank/DDBJ databases">
        <authorList>
            <person name="Nowell W R."/>
        </authorList>
    </citation>
    <scope>NUCLEOTIDE SEQUENCE</scope>
</reference>
<evidence type="ECO:0000313" key="15">
    <source>
        <dbReference type="Proteomes" id="UP000663877"/>
    </source>
</evidence>
<comment type="caution">
    <text evidence="11">The sequence shown here is derived from an EMBL/GenBank/DDBJ whole genome shotgun (WGS) entry which is preliminary data.</text>
</comment>
<evidence type="ECO:0000256" key="3">
    <source>
        <dbReference type="ARBA" id="ARBA00023157"/>
    </source>
</evidence>
<dbReference type="GO" id="GO:0030246">
    <property type="term" value="F:carbohydrate binding"/>
    <property type="evidence" value="ECO:0007669"/>
    <property type="project" value="InterPro"/>
</dbReference>
<evidence type="ECO:0000259" key="9">
    <source>
        <dbReference type="Pfam" id="PF01055"/>
    </source>
</evidence>
<dbReference type="SUPFAM" id="SSF51011">
    <property type="entry name" value="Glycosyl hydrolase domain"/>
    <property type="match status" value="1"/>
</dbReference>
<feature type="compositionally biased region" description="Basic and acidic residues" evidence="7">
    <location>
        <begin position="12"/>
        <end position="26"/>
    </location>
</feature>
<dbReference type="Pfam" id="PF21365">
    <property type="entry name" value="Glyco_hydro_31_3rd"/>
    <property type="match status" value="1"/>
</dbReference>
<dbReference type="InterPro" id="IPR030458">
    <property type="entry name" value="Glyco_hydro_31_AS"/>
</dbReference>
<evidence type="ECO:0000256" key="5">
    <source>
        <dbReference type="ARBA" id="ARBA00023295"/>
    </source>
</evidence>
<dbReference type="GO" id="GO:0016020">
    <property type="term" value="C:membrane"/>
    <property type="evidence" value="ECO:0007669"/>
    <property type="project" value="UniProtKB-SubCell"/>
</dbReference>
<dbReference type="AlphaFoldDB" id="A0A813W0C6"/>
<feature type="domain" description="Glycoside hydrolase family 31 TIM barrel" evidence="9">
    <location>
        <begin position="360"/>
        <end position="740"/>
    </location>
</feature>
<dbReference type="CDD" id="cd06602">
    <property type="entry name" value="GH31_MGAM_SI_GAA"/>
    <property type="match status" value="1"/>
</dbReference>
<dbReference type="CDD" id="cd14752">
    <property type="entry name" value="GH31_N"/>
    <property type="match status" value="1"/>
</dbReference>
<dbReference type="Gene3D" id="2.60.40.1180">
    <property type="entry name" value="Golgi alpha-mannosidase II"/>
    <property type="match status" value="2"/>
</dbReference>
<evidence type="ECO:0000313" key="12">
    <source>
        <dbReference type="EMBL" id="CAF1308175.1"/>
    </source>
</evidence>
<dbReference type="PANTHER" id="PTHR22762">
    <property type="entry name" value="ALPHA-GLUCOSIDASE"/>
    <property type="match status" value="1"/>
</dbReference>
<dbReference type="InterPro" id="IPR000322">
    <property type="entry name" value="Glyco_hydro_31_TIM"/>
</dbReference>
<dbReference type="PROSITE" id="PS00129">
    <property type="entry name" value="GLYCOSYL_HYDROL_F31_1"/>
    <property type="match status" value="1"/>
</dbReference>
<keyword evidence="8" id="KW-0812">Transmembrane</keyword>